<accession>A0A2G2XDU5</accession>
<keyword evidence="4" id="KW-1185">Reference proteome</keyword>
<dbReference type="STRING" id="33114.A0A2G2XDU5"/>
<comment type="caution">
    <text evidence="3">The sequence shown here is derived from an EMBL/GenBank/DDBJ whole genome shotgun (WGS) entry which is preliminary data.</text>
</comment>
<sequence>MPPTDLVLFILELESKVNNDVEDMLDVEGERGDRPRGRPSGRVRCQDAPAIRRTRLNDIEGDEPTHPHMPRPRADIHPRGLEEKPLRKMAEAFKELANTLNSQTLDETVQMEVAPFSHACTLVSPLFRCLGIAFKFAELDYIAKVDDLAEASKSITTLHKMMEQDIQANCVRRAGGSGFGGGQDAGSEVAMVQACDEEVHGCSNTEVWRLAMDGFKRGRGRSKKYWREVIRHDMEHLQLIEDMTLDRKM</sequence>
<evidence type="ECO:0000313" key="4">
    <source>
        <dbReference type="Proteomes" id="UP000224567"/>
    </source>
</evidence>
<feature type="region of interest" description="Disordered" evidence="1">
    <location>
        <begin position="59"/>
        <end position="78"/>
    </location>
</feature>
<dbReference type="GO" id="GO:1902387">
    <property type="term" value="F:ceramide 1-phosphate binding"/>
    <property type="evidence" value="ECO:0007669"/>
    <property type="project" value="TreeGrafter"/>
</dbReference>
<dbReference type="InterPro" id="IPR014830">
    <property type="entry name" value="Glycolipid_transfer_prot_dom"/>
</dbReference>
<dbReference type="Gene3D" id="1.10.3520.10">
    <property type="entry name" value="Glycolipid transfer protein"/>
    <property type="match status" value="1"/>
</dbReference>
<dbReference type="OrthoDB" id="251770at2759"/>
<dbReference type="GO" id="GO:0005829">
    <property type="term" value="C:cytosol"/>
    <property type="evidence" value="ECO:0007669"/>
    <property type="project" value="TreeGrafter"/>
</dbReference>
<evidence type="ECO:0000256" key="1">
    <source>
        <dbReference type="SAM" id="MobiDB-lite"/>
    </source>
</evidence>
<evidence type="ECO:0000259" key="2">
    <source>
        <dbReference type="Pfam" id="PF08718"/>
    </source>
</evidence>
<dbReference type="PANTHER" id="PTHR10219">
    <property type="entry name" value="GLYCOLIPID TRANSFER PROTEIN-RELATED"/>
    <property type="match status" value="1"/>
</dbReference>
<gene>
    <name evidence="3" type="ORF">CQW23_04143</name>
</gene>
<protein>
    <submittedName>
        <fullName evidence="3">Accelerated cell death 11</fullName>
    </submittedName>
</protein>
<evidence type="ECO:0000313" key="3">
    <source>
        <dbReference type="EMBL" id="PHT55657.1"/>
    </source>
</evidence>
<feature type="domain" description="Glycolipid transfer protein" evidence="2">
    <location>
        <begin position="112"/>
        <end position="173"/>
    </location>
</feature>
<dbReference type="PANTHER" id="PTHR10219:SF43">
    <property type="entry name" value="GLYCOLIPID TRANSFER PROTEIN DOMAIN-CONTAINING PROTEIN"/>
    <property type="match status" value="1"/>
</dbReference>
<proteinExistence type="predicted"/>
<dbReference type="AlphaFoldDB" id="A0A2G2XDU5"/>
<name>A0A2G2XDU5_CAPBA</name>
<dbReference type="Pfam" id="PF08718">
    <property type="entry name" value="GLTP"/>
    <property type="match status" value="1"/>
</dbReference>
<dbReference type="InterPro" id="IPR036497">
    <property type="entry name" value="GLTP_sf"/>
</dbReference>
<organism evidence="3 4">
    <name type="scientific">Capsicum baccatum</name>
    <name type="common">Peruvian pepper</name>
    <dbReference type="NCBI Taxonomy" id="33114"/>
    <lineage>
        <taxon>Eukaryota</taxon>
        <taxon>Viridiplantae</taxon>
        <taxon>Streptophyta</taxon>
        <taxon>Embryophyta</taxon>
        <taxon>Tracheophyta</taxon>
        <taxon>Spermatophyta</taxon>
        <taxon>Magnoliopsida</taxon>
        <taxon>eudicotyledons</taxon>
        <taxon>Gunneridae</taxon>
        <taxon>Pentapetalae</taxon>
        <taxon>asterids</taxon>
        <taxon>lamiids</taxon>
        <taxon>Solanales</taxon>
        <taxon>Solanaceae</taxon>
        <taxon>Solanoideae</taxon>
        <taxon>Capsiceae</taxon>
        <taxon>Capsicum</taxon>
    </lineage>
</organism>
<dbReference type="SUPFAM" id="SSF110004">
    <property type="entry name" value="Glycolipid transfer protein, GLTP"/>
    <property type="match status" value="1"/>
</dbReference>
<dbReference type="EMBL" id="MLFT02000002">
    <property type="protein sequence ID" value="PHT55657.1"/>
    <property type="molecule type" value="Genomic_DNA"/>
</dbReference>
<dbReference type="GO" id="GO:1902388">
    <property type="term" value="F:ceramide 1-phosphate transfer activity"/>
    <property type="evidence" value="ECO:0007669"/>
    <property type="project" value="TreeGrafter"/>
</dbReference>
<reference evidence="3 4" key="1">
    <citation type="journal article" date="2017" name="Genome Biol.">
        <title>New reference genome sequences of hot pepper reveal the massive evolution of plant disease-resistance genes by retroduplication.</title>
        <authorList>
            <person name="Kim S."/>
            <person name="Park J."/>
            <person name="Yeom S.I."/>
            <person name="Kim Y.M."/>
            <person name="Seo E."/>
            <person name="Kim K.T."/>
            <person name="Kim M.S."/>
            <person name="Lee J.M."/>
            <person name="Cheong K."/>
            <person name="Shin H.S."/>
            <person name="Kim S.B."/>
            <person name="Han K."/>
            <person name="Lee J."/>
            <person name="Park M."/>
            <person name="Lee H.A."/>
            <person name="Lee H.Y."/>
            <person name="Lee Y."/>
            <person name="Oh S."/>
            <person name="Lee J.H."/>
            <person name="Choi E."/>
            <person name="Choi E."/>
            <person name="Lee S.E."/>
            <person name="Jeon J."/>
            <person name="Kim H."/>
            <person name="Choi G."/>
            <person name="Song H."/>
            <person name="Lee J."/>
            <person name="Lee S.C."/>
            <person name="Kwon J.K."/>
            <person name="Lee H.Y."/>
            <person name="Koo N."/>
            <person name="Hong Y."/>
            <person name="Kim R.W."/>
            <person name="Kang W.H."/>
            <person name="Huh J.H."/>
            <person name="Kang B.C."/>
            <person name="Yang T.J."/>
            <person name="Lee Y.H."/>
            <person name="Bennetzen J.L."/>
            <person name="Choi D."/>
        </authorList>
    </citation>
    <scope>NUCLEOTIDE SEQUENCE [LARGE SCALE GENOMIC DNA]</scope>
    <source>
        <strain evidence="4">cv. PBC81</strain>
    </source>
</reference>
<dbReference type="GO" id="GO:0016020">
    <property type="term" value="C:membrane"/>
    <property type="evidence" value="ECO:0007669"/>
    <property type="project" value="TreeGrafter"/>
</dbReference>
<dbReference type="Proteomes" id="UP000224567">
    <property type="component" value="Unassembled WGS sequence"/>
</dbReference>
<reference evidence="4" key="2">
    <citation type="journal article" date="2017" name="J. Anim. Genet.">
        <title>Multiple reference genome sequences of hot pepper reveal the massive evolution of plant disease resistance genes by retroduplication.</title>
        <authorList>
            <person name="Kim S."/>
            <person name="Park J."/>
            <person name="Yeom S.-I."/>
            <person name="Kim Y.-M."/>
            <person name="Seo E."/>
            <person name="Kim K.-T."/>
            <person name="Kim M.-S."/>
            <person name="Lee J.M."/>
            <person name="Cheong K."/>
            <person name="Shin H.-S."/>
            <person name="Kim S.-B."/>
            <person name="Han K."/>
            <person name="Lee J."/>
            <person name="Park M."/>
            <person name="Lee H.-A."/>
            <person name="Lee H.-Y."/>
            <person name="Lee Y."/>
            <person name="Oh S."/>
            <person name="Lee J.H."/>
            <person name="Choi E."/>
            <person name="Choi E."/>
            <person name="Lee S.E."/>
            <person name="Jeon J."/>
            <person name="Kim H."/>
            <person name="Choi G."/>
            <person name="Song H."/>
            <person name="Lee J."/>
            <person name="Lee S.-C."/>
            <person name="Kwon J.-K."/>
            <person name="Lee H.-Y."/>
            <person name="Koo N."/>
            <person name="Hong Y."/>
            <person name="Kim R.W."/>
            <person name="Kang W.-H."/>
            <person name="Huh J.H."/>
            <person name="Kang B.-C."/>
            <person name="Yang T.-J."/>
            <person name="Lee Y.-H."/>
            <person name="Bennetzen J.L."/>
            <person name="Choi D."/>
        </authorList>
    </citation>
    <scope>NUCLEOTIDE SEQUENCE [LARGE SCALE GENOMIC DNA]</scope>
    <source>
        <strain evidence="4">cv. PBC81</strain>
    </source>
</reference>